<reference evidence="9 10" key="1">
    <citation type="submission" date="2015-08" db="EMBL/GenBank/DDBJ databases">
        <title>Isolation and characterization of novel bat adenoviruses with diverse genome sizes, low GC contents or extremely long E3 ORFs.</title>
        <authorList>
            <person name="Tan B."/>
            <person name="Yang X.-L."/>
            <person name="Ge X.-Y."/>
            <person name="Peng C."/>
            <person name="Zhang Y.-Z."/>
            <person name="Zhang L.-B."/>
            <person name="Shi Z.-L."/>
        </authorList>
    </citation>
    <scope>NUCLEOTIDE SEQUENCE [LARGE SCALE GENOMIC DNA]</scope>
    <source>
        <strain evidence="9">WIV12</strain>
    </source>
</reference>
<dbReference type="GeneID" id="28715625"/>
<dbReference type="KEGG" id="vg:28715625"/>
<evidence type="ECO:0000256" key="2">
    <source>
        <dbReference type="ARBA" id="ARBA00004192"/>
    </source>
</evidence>
<comment type="subcellular location">
    <subcellularLocation>
        <location evidence="2">Host cytoplasm</location>
    </subcellularLocation>
    <subcellularLocation>
        <location evidence="1">Host nucleus</location>
    </subcellularLocation>
</comment>
<organism evidence="9 10">
    <name type="scientific">Bat mastadenovirus WIV12</name>
    <dbReference type="NCBI Taxonomy" id="1788434"/>
    <lineage>
        <taxon>Viruses</taxon>
        <taxon>Varidnaviria</taxon>
        <taxon>Bamfordvirae</taxon>
        <taxon>Preplasmiviricota</taxon>
        <taxon>Polisuviricotina</taxon>
        <taxon>Pharingeaviricetes</taxon>
        <taxon>Rowavirales</taxon>
        <taxon>Adenoviridae</taxon>
        <taxon>Mastadenovirus</taxon>
        <taxon>Mastadenovirus miniopteridae</taxon>
        <taxon>Bat mastadenovirus D</taxon>
    </lineage>
</organism>
<comment type="subunit">
    <text evidence="8">Interacts with E1B-55k.</text>
</comment>
<evidence type="ECO:0000313" key="9">
    <source>
        <dbReference type="EMBL" id="AMB43167.1"/>
    </source>
</evidence>
<accession>A0A1B0UI14</accession>
<dbReference type="Proteomes" id="UP000173328">
    <property type="component" value="Segment"/>
</dbReference>
<name>A0A1B0UI14_9ADEN</name>
<dbReference type="OrthoDB" id="5555at10239"/>
<evidence type="ECO:0000313" key="10">
    <source>
        <dbReference type="Proteomes" id="UP000173328"/>
    </source>
</evidence>
<dbReference type="GO" id="GO:0030430">
    <property type="term" value="C:host cell cytoplasm"/>
    <property type="evidence" value="ECO:0007669"/>
    <property type="project" value="UniProtKB-SubCell"/>
</dbReference>
<evidence type="ECO:0000256" key="1">
    <source>
        <dbReference type="ARBA" id="ARBA00004147"/>
    </source>
</evidence>
<keyword evidence="10" id="KW-1185">Reference proteome</keyword>
<sequence>MAALPMSKCTLRSSHRVGRIRSNPGCSVFVPLRELVIPWDLLFFGQIYNLLKRLGIFCFCSLKLTKCYRYIFGHEDWDVHCHCQGQTSLQCLAGRQVMSMLHGEFIFGCNYNVMFKDYRSYVNHRLPGNIVYVGSVMFREYHLIYVRFKHLAELRFVLRYMSFGYACFIKTKQNMLVLRCTYCKNLTSIASACCRRRTRKLLRRAIKILRRSGALILHNTREKNRDKGFRRLMKYNIKFYNFTYARC</sequence>
<evidence type="ECO:0000256" key="6">
    <source>
        <dbReference type="ARBA" id="ARBA00023200"/>
    </source>
</evidence>
<comment type="similarity">
    <text evidence="3">Belongs to the adenoviridae E4 30 to 34 kDa protein family.</text>
</comment>
<keyword evidence="5" id="KW-1048">Host nucleus</keyword>
<keyword evidence="4" id="KW-0244">Early protein</keyword>
<comment type="function">
    <text evidence="7">Plays a major role to prevent cellular inhibition of viral genome replication by nuclear bodies. Assembles an SCF-like E3 ubiquitin ligase complex based on the cellular proteins ELOB, ELOC, CUL5 and RBX1, in cooperation with viral E1B-55K. This viral RING-type ligase ubiquitinates cellular substrates prior to proteasomal degradation: p53/TP53, LIG4, MRE11-RAD50-NBS1 (MRN) complex, ITGA3, DAXX and BLM.</text>
</comment>
<evidence type="ECO:0000256" key="8">
    <source>
        <dbReference type="ARBA" id="ARBA00044760"/>
    </source>
</evidence>
<dbReference type="RefSeq" id="YP_009272894.1">
    <property type="nucleotide sequence ID" value="NC_030860.1"/>
</dbReference>
<evidence type="ECO:0000256" key="4">
    <source>
        <dbReference type="ARBA" id="ARBA00022518"/>
    </source>
</evidence>
<dbReference type="Pfam" id="PF04528">
    <property type="entry name" value="Adeno_E4_34"/>
    <property type="match status" value="1"/>
</dbReference>
<proteinExistence type="inferred from homology"/>
<keyword evidence="6" id="KW-1035">Host cytoplasm</keyword>
<dbReference type="GO" id="GO:0042025">
    <property type="term" value="C:host cell nucleus"/>
    <property type="evidence" value="ECO:0007669"/>
    <property type="project" value="UniProtKB-SubCell"/>
</dbReference>
<protein>
    <submittedName>
        <fullName evidence="9">E4 34K</fullName>
    </submittedName>
</protein>
<dbReference type="EMBL" id="KT698856">
    <property type="protein sequence ID" value="AMB43167.1"/>
    <property type="molecule type" value="Genomic_DNA"/>
</dbReference>
<evidence type="ECO:0000256" key="5">
    <source>
        <dbReference type="ARBA" id="ARBA00022562"/>
    </source>
</evidence>
<dbReference type="InterPro" id="IPR007615">
    <property type="entry name" value="Adenovirus_E4_30/34"/>
</dbReference>
<evidence type="ECO:0000256" key="7">
    <source>
        <dbReference type="ARBA" id="ARBA00044723"/>
    </source>
</evidence>
<evidence type="ECO:0000256" key="3">
    <source>
        <dbReference type="ARBA" id="ARBA00006872"/>
    </source>
</evidence>